<dbReference type="InterPro" id="IPR045397">
    <property type="entry name" value="TumE-like"/>
</dbReference>
<keyword evidence="2" id="KW-1185">Reference proteome</keyword>
<protein>
    <submittedName>
        <fullName evidence="1">Uncharacterized protein</fullName>
    </submittedName>
</protein>
<dbReference type="Pfam" id="PF20126">
    <property type="entry name" value="TumE"/>
    <property type="match status" value="1"/>
</dbReference>
<dbReference type="Proteomes" id="UP000198888">
    <property type="component" value="Unassembled WGS sequence"/>
</dbReference>
<dbReference type="RefSeq" id="WP_015911628.1">
    <property type="nucleotide sequence ID" value="NZ_CP024845.1"/>
</dbReference>
<accession>A0A2H4Q109</accession>
<dbReference type="KEGG" id="hae:halTADL_1241"/>
<reference evidence="1 2" key="1">
    <citation type="submission" date="2016-10" db="EMBL/GenBank/DDBJ databases">
        <authorList>
            <person name="de Groot N.N."/>
        </authorList>
    </citation>
    <scope>NUCLEOTIDE SEQUENCE [LARGE SCALE GENOMIC DNA]</scope>
    <source>
        <strain evidence="1 2">DSM 22187</strain>
    </source>
</reference>
<dbReference type="STRING" id="1073996.SAMN05444271_11762"/>
<proteinExistence type="predicted"/>
<gene>
    <name evidence="1" type="ORF">SAMN05444271_11762</name>
</gene>
<name>A0A1H6VH98_9EURY</name>
<evidence type="ECO:0000313" key="1">
    <source>
        <dbReference type="EMBL" id="SEJ04039.1"/>
    </source>
</evidence>
<accession>A0A1H6VH98</accession>
<dbReference type="GeneID" id="35002054"/>
<organism evidence="1 2">
    <name type="scientific">Halohasta litchfieldiae</name>
    <dbReference type="NCBI Taxonomy" id="1073996"/>
    <lineage>
        <taxon>Archaea</taxon>
        <taxon>Methanobacteriati</taxon>
        <taxon>Methanobacteriota</taxon>
        <taxon>Stenosarchaea group</taxon>
        <taxon>Halobacteria</taxon>
        <taxon>Halobacteriales</taxon>
        <taxon>Haloferacaceae</taxon>
        <taxon>Halohasta</taxon>
    </lineage>
</organism>
<dbReference type="EMBL" id="FNYR01000017">
    <property type="protein sequence ID" value="SEJ04039.1"/>
    <property type="molecule type" value="Genomic_DNA"/>
</dbReference>
<dbReference type="AlphaFoldDB" id="A0A1H6VH98"/>
<sequence length="161" mass="18328">MSDREYLSEESHTLRGAIDRKALLTIRDVCDQEEPLATATVDDYLSPNHLTIELADGLCDAESARIDVQWTTQGDYKFHYTDSLNQNFRWGRHPTGDDFPHVSDLGHFHPPPDASSDPADVEDSCIKQVDVRLVTRAVLKLWRVAYHRESFKHLNTGENPP</sequence>
<evidence type="ECO:0000313" key="2">
    <source>
        <dbReference type="Proteomes" id="UP000198888"/>
    </source>
</evidence>